<reference evidence="1" key="1">
    <citation type="submission" date="2021-11" db="EMBL/GenBank/DDBJ databases">
        <title>The first genome sequence of unculturable Mycoplasma faucium obtained by de novo assembly of metagenomic reads.</title>
        <authorList>
            <person name="Sabat A.J."/>
            <person name="Bathoorn E."/>
            <person name="Akkerboom V."/>
            <person name="Friedrich A.W."/>
        </authorList>
    </citation>
    <scope>NUCLEOTIDE SEQUENCE [LARGE SCALE GENOMIC DNA]</scope>
    <source>
        <strain evidence="1">UMCG-MFM1</strain>
    </source>
</reference>
<gene>
    <name evidence="1" type="ORF">LQ356_03145</name>
</gene>
<protein>
    <submittedName>
        <fullName evidence="1">Uncharacterized protein</fullName>
    </submittedName>
</protein>
<evidence type="ECO:0000313" key="2">
    <source>
        <dbReference type="Proteomes" id="UP001622612"/>
    </source>
</evidence>
<name>A0ABZ2TL44_9BACT</name>
<evidence type="ECO:0000313" key="1">
    <source>
        <dbReference type="EMBL" id="WYM97170.1"/>
    </source>
</evidence>
<proteinExistence type="predicted"/>
<accession>A0ABZ2TL44</accession>
<organism evidence="1 2">
    <name type="scientific">Metamycoplasma faucium</name>
    <dbReference type="NCBI Taxonomy" id="56142"/>
    <lineage>
        <taxon>Bacteria</taxon>
        <taxon>Bacillati</taxon>
        <taxon>Mycoplasmatota</taxon>
        <taxon>Mycoplasmoidales</taxon>
        <taxon>Metamycoplasmataceae</taxon>
        <taxon>Metamycoplasma</taxon>
    </lineage>
</organism>
<sequence length="140" mass="16954">MQLFILTLIINIIKKTFKLKKIYEKLINSNGKVEWESYFLDINKINVKDHKFDIVKEYIQNDKINFYYLALSVSKMVVIFPKYKKLKKILKNKSLIKDKYLYLNSLLAIEPLKLKIKKQYLDREQISYLYYLIMSDIVEQ</sequence>
<dbReference type="EMBL" id="CP088155">
    <property type="protein sequence ID" value="WYM97170.1"/>
    <property type="molecule type" value="Genomic_DNA"/>
</dbReference>
<dbReference type="Proteomes" id="UP001622612">
    <property type="component" value="Chromosome"/>
</dbReference>
<dbReference type="RefSeq" id="WP_405311464.1">
    <property type="nucleotide sequence ID" value="NZ_CP088155.1"/>
</dbReference>
<keyword evidence="2" id="KW-1185">Reference proteome</keyword>